<comment type="subcellular location">
    <subcellularLocation>
        <location evidence="1">Nucleus</location>
    </subcellularLocation>
</comment>
<evidence type="ECO:0000313" key="7">
    <source>
        <dbReference type="EMBL" id="KAH7520623.1"/>
    </source>
</evidence>
<evidence type="ECO:0000256" key="1">
    <source>
        <dbReference type="ARBA" id="ARBA00004123"/>
    </source>
</evidence>
<evidence type="ECO:0000256" key="4">
    <source>
        <dbReference type="ARBA" id="ARBA00023242"/>
    </source>
</evidence>
<dbReference type="AlphaFoldDB" id="A0A978V057"/>
<keyword evidence="3" id="KW-0936">Ethylene signaling pathway</keyword>
<dbReference type="EMBL" id="JAEACU010000008">
    <property type="protein sequence ID" value="KAH7520623.1"/>
    <property type="molecule type" value="Genomic_DNA"/>
</dbReference>
<dbReference type="GO" id="GO:0009873">
    <property type="term" value="P:ethylene-activated signaling pathway"/>
    <property type="evidence" value="ECO:0007669"/>
    <property type="project" value="UniProtKB-KW"/>
</dbReference>
<dbReference type="GO" id="GO:0003700">
    <property type="term" value="F:DNA-binding transcription factor activity"/>
    <property type="evidence" value="ECO:0007669"/>
    <property type="project" value="InterPro"/>
</dbReference>
<dbReference type="FunFam" id="1.10.3180.10:FF:000001">
    <property type="entry name" value="Ethylene insensitive 3-like 1"/>
    <property type="match status" value="1"/>
</dbReference>
<dbReference type="PANTHER" id="PTHR33305">
    <property type="entry name" value="ETHYLENE INSENSITIVE 3-LIKE 2 PROTEIN"/>
    <property type="match status" value="1"/>
</dbReference>
<dbReference type="InterPro" id="IPR006957">
    <property type="entry name" value="EIN3"/>
</dbReference>
<keyword evidence="4" id="KW-0539">Nucleus</keyword>
<dbReference type="Gene3D" id="1.10.3180.10">
    <property type="entry name" value="DNA-binding domain of EIN3-like"/>
    <property type="match status" value="2"/>
</dbReference>
<sequence>MVKFHEDFNNPEEEEEEEEEEEVGEEISYDDLKKRMWKDRVLLQKLKKKSKIEDPEPLAKQDASRRKKMARARDSILKYMVKIMEVCKAKGFVYGIVPEKGKAVGGSSESLREWWKDKVRFDQNAPPALTEVLPVVEQLEEGEICPVSCMHLLHDLQDSTLGSLLSALLQHCAPPQRRFPLEKGLAPPWWPNGKELWWGEQGVSHEHGPPPYKKPHDLKKAWKVSVLTAVIKHMSTDNMERMRRLVRQSKCLQDKMTAKDIATWSKVVNTEEALLLLTEKSLKISEGDEGDGKEEEGENPSNSVVNEKRKNMFDREAVDFPLYACQNTMCPQSELALGFLDKNSRTNHELLCAYRGDKNIDPSSNTQMKSVMDWMHMELPKVNQDGGVAVTNVDGDEEHSCNVLADYSSWGNSIEDLAMNAVFEMPKENMDLEDNPVLHQHISNDQQQATSIWDLGFHWPNQA</sequence>
<name>A0A978V057_ZIZJJ</name>
<feature type="compositionally biased region" description="Acidic residues" evidence="5">
    <location>
        <begin position="9"/>
        <end position="27"/>
    </location>
</feature>
<organism evidence="7 8">
    <name type="scientific">Ziziphus jujuba var. spinosa</name>
    <dbReference type="NCBI Taxonomy" id="714518"/>
    <lineage>
        <taxon>Eukaryota</taxon>
        <taxon>Viridiplantae</taxon>
        <taxon>Streptophyta</taxon>
        <taxon>Embryophyta</taxon>
        <taxon>Tracheophyta</taxon>
        <taxon>Spermatophyta</taxon>
        <taxon>Magnoliopsida</taxon>
        <taxon>eudicotyledons</taxon>
        <taxon>Gunneridae</taxon>
        <taxon>Pentapetalae</taxon>
        <taxon>rosids</taxon>
        <taxon>fabids</taxon>
        <taxon>Rosales</taxon>
        <taxon>Rhamnaceae</taxon>
        <taxon>Paliureae</taxon>
        <taxon>Ziziphus</taxon>
    </lineage>
</organism>
<feature type="region of interest" description="Disordered" evidence="5">
    <location>
        <begin position="1"/>
        <end position="27"/>
    </location>
</feature>
<evidence type="ECO:0000259" key="6">
    <source>
        <dbReference type="Pfam" id="PF04873"/>
    </source>
</evidence>
<feature type="domain" description="Ethylene insensitive 3-like DNA-binding" evidence="6">
    <location>
        <begin position="30"/>
        <end position="272"/>
    </location>
</feature>
<dbReference type="OrthoDB" id="2017676at2759"/>
<gene>
    <name evidence="7" type="ORF">FEM48_Zijuj08G0164600</name>
</gene>
<feature type="compositionally biased region" description="Acidic residues" evidence="5">
    <location>
        <begin position="287"/>
        <end position="298"/>
    </location>
</feature>
<feature type="region of interest" description="Disordered" evidence="5">
    <location>
        <begin position="286"/>
        <end position="310"/>
    </location>
</feature>
<proteinExistence type="inferred from homology"/>
<dbReference type="GO" id="GO:0005634">
    <property type="term" value="C:nucleus"/>
    <property type="evidence" value="ECO:0007669"/>
    <property type="project" value="UniProtKB-SubCell"/>
</dbReference>
<dbReference type="InterPro" id="IPR047091">
    <property type="entry name" value="EIN3-like_DNA-bd"/>
</dbReference>
<evidence type="ECO:0000313" key="8">
    <source>
        <dbReference type="Proteomes" id="UP000813462"/>
    </source>
</evidence>
<reference evidence="7" key="1">
    <citation type="journal article" date="2021" name="Front. Plant Sci.">
        <title>Chromosome-Scale Genome Assembly for Chinese Sour Jujube and Insights Into Its Genome Evolution and Domestication Signature.</title>
        <authorList>
            <person name="Shen L.-Y."/>
            <person name="Luo H."/>
            <person name="Wang X.-L."/>
            <person name="Wang X.-M."/>
            <person name="Qiu X.-J."/>
            <person name="Liu H."/>
            <person name="Zhou S.-S."/>
            <person name="Jia K.-H."/>
            <person name="Nie S."/>
            <person name="Bao Y.-T."/>
            <person name="Zhang R.-G."/>
            <person name="Yun Q.-Z."/>
            <person name="Chai Y.-H."/>
            <person name="Lu J.-Y."/>
            <person name="Li Y."/>
            <person name="Zhao S.-W."/>
            <person name="Mao J.-F."/>
            <person name="Jia S.-G."/>
            <person name="Mao Y.-M."/>
        </authorList>
    </citation>
    <scope>NUCLEOTIDE SEQUENCE</scope>
    <source>
        <strain evidence="7">AT0</strain>
        <tissue evidence="7">Leaf</tissue>
    </source>
</reference>
<evidence type="ECO:0000256" key="3">
    <source>
        <dbReference type="ARBA" id="ARBA00022745"/>
    </source>
</evidence>
<comment type="caution">
    <text evidence="7">The sequence shown here is derived from an EMBL/GenBank/DDBJ whole genome shotgun (WGS) entry which is preliminary data.</text>
</comment>
<dbReference type="Proteomes" id="UP000813462">
    <property type="component" value="Unassembled WGS sequence"/>
</dbReference>
<dbReference type="PANTHER" id="PTHR33305:SF29">
    <property type="entry name" value="ETHYLENE INSENSITIVE 3-LIKE 5 PROTEIN"/>
    <property type="match status" value="1"/>
</dbReference>
<evidence type="ECO:0000256" key="2">
    <source>
        <dbReference type="ARBA" id="ARBA00009416"/>
    </source>
</evidence>
<accession>A0A978V057</accession>
<evidence type="ECO:0000256" key="5">
    <source>
        <dbReference type="SAM" id="MobiDB-lite"/>
    </source>
</evidence>
<dbReference type="GO" id="GO:0003677">
    <property type="term" value="F:DNA binding"/>
    <property type="evidence" value="ECO:0007669"/>
    <property type="project" value="TreeGrafter"/>
</dbReference>
<dbReference type="InterPro" id="IPR023278">
    <property type="entry name" value="Ethylene_insens-like_DNA-bd"/>
</dbReference>
<dbReference type="SUPFAM" id="SSF116768">
    <property type="entry name" value="DNA-binding domain of EIN3-like"/>
    <property type="match status" value="1"/>
</dbReference>
<dbReference type="Pfam" id="PF04873">
    <property type="entry name" value="EIN3_DNA-bd"/>
    <property type="match status" value="1"/>
</dbReference>
<comment type="similarity">
    <text evidence="2">Belongs to the EIN3 family.</text>
</comment>
<protein>
    <recommendedName>
        <fullName evidence="6">Ethylene insensitive 3-like DNA-binding domain-containing protein</fullName>
    </recommendedName>
</protein>